<keyword evidence="2" id="KW-1185">Reference proteome</keyword>
<evidence type="ECO:0000313" key="1">
    <source>
        <dbReference type="EMBL" id="OAB74808.1"/>
    </source>
</evidence>
<protein>
    <recommendedName>
        <fullName evidence="3">CS domain-containing protein</fullName>
    </recommendedName>
</protein>
<evidence type="ECO:0000313" key="2">
    <source>
        <dbReference type="Proteomes" id="UP000077134"/>
    </source>
</evidence>
<dbReference type="AlphaFoldDB" id="A0A167DUZ3"/>
<gene>
    <name evidence="1" type="ORF">PNBC_12315</name>
</gene>
<dbReference type="Proteomes" id="UP000077134">
    <property type="component" value="Unassembled WGS sequence"/>
</dbReference>
<dbReference type="OrthoDB" id="2637517at2"/>
<name>A0A167DUZ3_9BACL</name>
<sequence>MSSNKSNPLDWFNEDPFFKKQLSLKDLEEQWKLDPNQIEGYVEKVIREATSTPLTTAESNLIYEHIDTHNLLITKITIPKHTHPENIGVQLNRTQIKITGLKNEQSKIIQLPCSINPDISKGTYKHGSLQLKMPKSSSGRFKDIVVRYL</sequence>
<dbReference type="CDD" id="cd00298">
    <property type="entry name" value="ACD_sHsps_p23-like"/>
    <property type="match status" value="1"/>
</dbReference>
<reference evidence="1 2" key="1">
    <citation type="submission" date="2016-02" db="EMBL/GenBank/DDBJ databases">
        <title>Paenibacillus sp. LPB0068, isolated from Crassostrea gigas.</title>
        <authorList>
            <person name="Shin S.-K."/>
            <person name="Yi H."/>
        </authorList>
    </citation>
    <scope>NUCLEOTIDE SEQUENCE [LARGE SCALE GENOMIC DNA]</scope>
    <source>
        <strain evidence="1 2">LPB0068</strain>
    </source>
</reference>
<accession>A0A167DUZ3</accession>
<proteinExistence type="predicted"/>
<dbReference type="STRING" id="1763538.LPB68_01640"/>
<evidence type="ECO:0008006" key="3">
    <source>
        <dbReference type="Google" id="ProtNLM"/>
    </source>
</evidence>
<organism evidence="1 2">
    <name type="scientific">Paenibacillus crassostreae</name>
    <dbReference type="NCBI Taxonomy" id="1763538"/>
    <lineage>
        <taxon>Bacteria</taxon>
        <taxon>Bacillati</taxon>
        <taxon>Bacillota</taxon>
        <taxon>Bacilli</taxon>
        <taxon>Bacillales</taxon>
        <taxon>Paenibacillaceae</taxon>
        <taxon>Paenibacillus</taxon>
    </lineage>
</organism>
<dbReference type="RefSeq" id="WP_068658482.1">
    <property type="nucleotide sequence ID" value="NZ_CP017770.1"/>
</dbReference>
<dbReference type="KEGG" id="pcx:LPB68_01640"/>
<dbReference type="EMBL" id="LSFN01000014">
    <property type="protein sequence ID" value="OAB74808.1"/>
    <property type="molecule type" value="Genomic_DNA"/>
</dbReference>
<comment type="caution">
    <text evidence="1">The sequence shown here is derived from an EMBL/GenBank/DDBJ whole genome shotgun (WGS) entry which is preliminary data.</text>
</comment>
<dbReference type="SUPFAM" id="SSF49764">
    <property type="entry name" value="HSP20-like chaperones"/>
    <property type="match status" value="1"/>
</dbReference>
<dbReference type="InterPro" id="IPR008978">
    <property type="entry name" value="HSP20-like_chaperone"/>
</dbReference>